<dbReference type="PROSITE" id="PS51318">
    <property type="entry name" value="TAT"/>
    <property type="match status" value="1"/>
</dbReference>
<dbReference type="OrthoDB" id="7678210at2"/>
<protein>
    <recommendedName>
        <fullName evidence="3">LPS-assembly lipoprotein</fullName>
    </recommendedName>
</protein>
<evidence type="ECO:0000313" key="2">
    <source>
        <dbReference type="Proteomes" id="UP000094622"/>
    </source>
</evidence>
<dbReference type="Proteomes" id="UP000094622">
    <property type="component" value="Unassembled WGS sequence"/>
</dbReference>
<name>A0A1E3H710_9HYPH</name>
<evidence type="ECO:0000313" key="1">
    <source>
        <dbReference type="EMBL" id="ODN72117.1"/>
    </source>
</evidence>
<sequence>MSSPDRSRSPRHPGRRTVLSLMLLGGAAVVAGCQVRPLYADRADGVSTNDDMRAIAVKYDRPSDDDITRILQKLRNELAFDFSGGGEALPPRFELRLFLSERESEVGIEEDQDVPAARLVSITATFTLTDLESRTVVISGTSFATASYDFSSQRFANIRALRDAEDRAAVSLAANIRTRVAAALATRGT</sequence>
<dbReference type="EMBL" id="MCRJ01000007">
    <property type="protein sequence ID" value="ODN72117.1"/>
    <property type="molecule type" value="Genomic_DNA"/>
</dbReference>
<dbReference type="PATRIC" id="fig|1439726.3.peg.549"/>
<reference evidence="1 2" key="1">
    <citation type="submission" date="2016-07" db="EMBL/GenBank/DDBJ databases">
        <title>Draft Genome Sequence of Methylobrevis pamukkalensis PK2.</title>
        <authorList>
            <person name="Vasilenko O.V."/>
            <person name="Doronina N.V."/>
            <person name="Shmareva M.N."/>
            <person name="Tarlachkov S.V."/>
            <person name="Mustakhimov I."/>
            <person name="Trotsenko Y.A."/>
        </authorList>
    </citation>
    <scope>NUCLEOTIDE SEQUENCE [LARGE SCALE GENOMIC DNA]</scope>
    <source>
        <strain evidence="1 2">PK2</strain>
    </source>
</reference>
<proteinExistence type="predicted"/>
<dbReference type="InterPro" id="IPR006311">
    <property type="entry name" value="TAT_signal"/>
</dbReference>
<dbReference type="RefSeq" id="WP_069305680.1">
    <property type="nucleotide sequence ID" value="NZ_MCRJ01000007.1"/>
</dbReference>
<organism evidence="1 2">
    <name type="scientific">Methylobrevis pamukkalensis</name>
    <dbReference type="NCBI Taxonomy" id="1439726"/>
    <lineage>
        <taxon>Bacteria</taxon>
        <taxon>Pseudomonadati</taxon>
        <taxon>Pseudomonadota</taxon>
        <taxon>Alphaproteobacteria</taxon>
        <taxon>Hyphomicrobiales</taxon>
        <taxon>Pleomorphomonadaceae</taxon>
        <taxon>Methylobrevis</taxon>
    </lineage>
</organism>
<comment type="caution">
    <text evidence="1">The sequence shown here is derived from an EMBL/GenBank/DDBJ whole genome shotgun (WGS) entry which is preliminary data.</text>
</comment>
<gene>
    <name evidence="1" type="ORF">A6302_00521</name>
</gene>
<evidence type="ECO:0008006" key="3">
    <source>
        <dbReference type="Google" id="ProtNLM"/>
    </source>
</evidence>
<dbReference type="Gene3D" id="3.30.160.150">
    <property type="entry name" value="Lipoprotein like domain"/>
    <property type="match status" value="1"/>
</dbReference>
<keyword evidence="2" id="KW-1185">Reference proteome</keyword>
<dbReference type="PROSITE" id="PS51257">
    <property type="entry name" value="PROKAR_LIPOPROTEIN"/>
    <property type="match status" value="1"/>
</dbReference>
<accession>A0A1E3H710</accession>
<dbReference type="AlphaFoldDB" id="A0A1E3H710"/>